<dbReference type="AlphaFoldDB" id="A0AA43RKM4"/>
<dbReference type="SUPFAM" id="SSF75553">
    <property type="entry name" value="Smc hinge domain"/>
    <property type="match status" value="1"/>
</dbReference>
<evidence type="ECO:0000313" key="10">
    <source>
        <dbReference type="Proteomes" id="UP001171751"/>
    </source>
</evidence>
<dbReference type="Pfam" id="PF06470">
    <property type="entry name" value="SMC_hinge"/>
    <property type="match status" value="1"/>
</dbReference>
<feature type="coiled-coil region" evidence="7">
    <location>
        <begin position="332"/>
        <end position="380"/>
    </location>
</feature>
<keyword evidence="10" id="KW-1185">Reference proteome</keyword>
<dbReference type="FunFam" id="3.40.50.300:FF:000984">
    <property type="entry name" value="Chromosome partition protein Smc"/>
    <property type="match status" value="1"/>
</dbReference>
<dbReference type="Gene3D" id="3.40.50.300">
    <property type="entry name" value="P-loop containing nucleotide triphosphate hydrolases"/>
    <property type="match status" value="2"/>
</dbReference>
<evidence type="ECO:0000256" key="6">
    <source>
        <dbReference type="ARBA" id="ARBA00023125"/>
    </source>
</evidence>
<evidence type="ECO:0000256" key="2">
    <source>
        <dbReference type="ARBA" id="ARBA00022490"/>
    </source>
</evidence>
<feature type="coiled-coil region" evidence="7">
    <location>
        <begin position="434"/>
        <end position="475"/>
    </location>
</feature>
<proteinExistence type="inferred from homology"/>
<evidence type="ECO:0000256" key="4">
    <source>
        <dbReference type="ARBA" id="ARBA00022840"/>
    </source>
</evidence>
<comment type="subcellular location">
    <subcellularLocation>
        <location evidence="1 7">Cytoplasm</location>
    </subcellularLocation>
</comment>
<accession>A0AA43RKM4</accession>
<dbReference type="InterPro" id="IPR010935">
    <property type="entry name" value="SMC_hinge"/>
</dbReference>
<comment type="domain">
    <text evidence="7">Contains large globular domains required for ATP hydrolysis at each terminus and a third globular domain forming a flexible hinge near the middle of the molecule. These domains are separated by coiled-coil structures.</text>
</comment>
<evidence type="ECO:0000313" key="9">
    <source>
        <dbReference type="EMBL" id="MDO5456882.1"/>
    </source>
</evidence>
<dbReference type="EMBL" id="JAUNQW010000002">
    <property type="protein sequence ID" value="MDO5456882.1"/>
    <property type="molecule type" value="Genomic_DNA"/>
</dbReference>
<evidence type="ECO:0000256" key="5">
    <source>
        <dbReference type="ARBA" id="ARBA00023054"/>
    </source>
</evidence>
<dbReference type="GO" id="GO:0016887">
    <property type="term" value="F:ATP hydrolysis activity"/>
    <property type="evidence" value="ECO:0007669"/>
    <property type="project" value="InterPro"/>
</dbReference>
<comment type="function">
    <text evidence="7">Required for chromosome condensation and partitioning.</text>
</comment>
<evidence type="ECO:0000256" key="1">
    <source>
        <dbReference type="ARBA" id="ARBA00004496"/>
    </source>
</evidence>
<dbReference type="InterPro" id="IPR036277">
    <property type="entry name" value="SMC_hinge_sf"/>
</dbReference>
<organism evidence="9 10">
    <name type="scientific">Atopococcus tabaci</name>
    <dbReference type="NCBI Taxonomy" id="269774"/>
    <lineage>
        <taxon>Bacteria</taxon>
        <taxon>Bacillati</taxon>
        <taxon>Bacillota</taxon>
        <taxon>Bacilli</taxon>
        <taxon>Lactobacillales</taxon>
        <taxon>Carnobacteriaceae</taxon>
        <taxon>Atopococcus</taxon>
    </lineage>
</organism>
<dbReference type="GO" id="GO:0007062">
    <property type="term" value="P:sister chromatid cohesion"/>
    <property type="evidence" value="ECO:0007669"/>
    <property type="project" value="InterPro"/>
</dbReference>
<dbReference type="GO" id="GO:0003677">
    <property type="term" value="F:DNA binding"/>
    <property type="evidence" value="ECO:0007669"/>
    <property type="project" value="UniProtKB-UniRule"/>
</dbReference>
<dbReference type="GO" id="GO:0030261">
    <property type="term" value="P:chromosome condensation"/>
    <property type="evidence" value="ECO:0007669"/>
    <property type="project" value="InterPro"/>
</dbReference>
<keyword evidence="4 7" id="KW-0067">ATP-binding</keyword>
<dbReference type="GO" id="GO:0005737">
    <property type="term" value="C:cytoplasm"/>
    <property type="evidence" value="ECO:0007669"/>
    <property type="project" value="UniProtKB-SubCell"/>
</dbReference>
<dbReference type="HAMAP" id="MF_01894">
    <property type="entry name" value="Smc_prok"/>
    <property type="match status" value="1"/>
</dbReference>
<comment type="caution">
    <text evidence="9">The sequence shown here is derived from an EMBL/GenBank/DDBJ whole genome shotgun (WGS) entry which is preliminary data.</text>
</comment>
<dbReference type="InterPro" id="IPR003395">
    <property type="entry name" value="RecF/RecN/SMC_N"/>
</dbReference>
<dbReference type="SUPFAM" id="SSF52540">
    <property type="entry name" value="P-loop containing nucleoside triphosphate hydrolases"/>
    <property type="match status" value="1"/>
</dbReference>
<sequence length="1189" mass="137324">MKLVSIELQGFKSFAKKTKIHFTDGITAIVGPNGSGKSNIIEAIRWVMGETSAKSMRSEKMTDVIFSGTDQRKAVNIAQVTLTLDNSDRFLPEDSDQLDISRRLKKDGQSDYYINNRQVRLKEIHNLFIDSGIGKESFSIIGQGQVDQILNSKPEDRRAIIEEAAGVLKYKNRKKEAEIKLEKTKDNLDRVQDILYEIEKQLVSLERDAEKAQEYLAVSESLKEKDIQLTTWQIAHLSDHFQKNQRVLTGICADKIQTELDIEKCTADLKIAKKQKQFLEEKLDGLQRNLLAVVRDFEQAEAKIQLYDEKDRHFSEDKFRIQEAVNQTVILINKQKKKIEKLDSQLRTQEIQLGLEESKIQEIKNRLKSLSGNKEESLDSLKSEYFELLRRQTSYKNEESYLDKQTQQLTARLFRIEKSQADYHNQVNQLSCQQETVQKQLDETVDSIKDLEDNLQDLEKMKKSAEKNMVQAQNKWLKIRQNYQDKHNQYKTLESLQENYSAYYQGVQSIMKAKKELEGIVGTVAELITVPPAYEQALETVLASSSQFIVVKDHRAAQKAIDYLKENRAGRATFLPQNRIQARSIPAQTLQVIEKMQGFVGTASQIIQFNSEFSNIMENLLAHVIVVDHIKHASAISKRSSQRYRIVTLEGDLVNVGGSMTGGAGRRGDKGKLLGQKNQIDQLKKYLPQLEKEGQVQAKLLEELKDELKKKEESIGSLQRDLQEKIQARHQKFYELEQIEEQLVQAEKQEKGQKFEWNQLQQEENEIEEDRKKVIKNLVRVQEDLKTKQKQMDQLEYDWAHRKTQVTDYQDELEQVQSKKQILQVQMASLEKELALMRDQYAESQKNLTRDQAKLEEIDTKKEKINKEDLENDLKDLALQIKDYEIRQKENQKKREEVNKKVEHLEIEVHDLRENYSQHQTSQSEYEIKISKLEAQLQDKLSYLSEEYGKSFEDTSKNTSEADENVMEALSQEVHQLKRQIKRIGPINLAAIEEFAEATQRHQFLQEQSDDLYSAKDDLFSTMEEMDKEVEIRFETTFLAVQKKFTEIFPKIFGGGQAELSLTDPENLLYTGINIEAQPPGKYLRSLNLLSGGERTLTAISLLFSIIQANPIPFVILDEVEASLDDANVLRFSRYLQKFDEKDIQFIIITHRKGSMEAADTLYGVVMQESGVSSVLSVQLTEAEDLVES</sequence>
<dbReference type="SMART" id="SM00968">
    <property type="entry name" value="SMC_hinge"/>
    <property type="match status" value="1"/>
</dbReference>
<keyword evidence="5 7" id="KW-0175">Coiled coil</keyword>
<dbReference type="CDD" id="cd03278">
    <property type="entry name" value="ABC_SMC_barmotin"/>
    <property type="match status" value="2"/>
</dbReference>
<dbReference type="GO" id="GO:0006260">
    <property type="term" value="P:DNA replication"/>
    <property type="evidence" value="ECO:0007669"/>
    <property type="project" value="UniProtKB-UniRule"/>
</dbReference>
<dbReference type="FunFam" id="3.40.50.300:FF:000901">
    <property type="entry name" value="Chromosome partition protein Smc"/>
    <property type="match status" value="1"/>
</dbReference>
<evidence type="ECO:0000256" key="7">
    <source>
        <dbReference type="HAMAP-Rule" id="MF_01894"/>
    </source>
</evidence>
<keyword evidence="3 7" id="KW-0547">Nucleotide-binding</keyword>
<evidence type="ECO:0000259" key="8">
    <source>
        <dbReference type="SMART" id="SM00968"/>
    </source>
</evidence>
<dbReference type="Proteomes" id="UP001171751">
    <property type="component" value="Unassembled WGS sequence"/>
</dbReference>
<dbReference type="PIRSF" id="PIRSF005719">
    <property type="entry name" value="SMC"/>
    <property type="match status" value="1"/>
</dbReference>
<dbReference type="GO" id="GO:0007059">
    <property type="term" value="P:chromosome segregation"/>
    <property type="evidence" value="ECO:0007669"/>
    <property type="project" value="UniProtKB-UniRule"/>
</dbReference>
<keyword evidence="6 7" id="KW-0238">DNA-binding</keyword>
<comment type="subunit">
    <text evidence="7">Homodimer.</text>
</comment>
<gene>
    <name evidence="7 9" type="primary">smc</name>
    <name evidence="9" type="ORF">Q4F26_00920</name>
</gene>
<name>A0AA43RKM4_9LACT</name>
<dbReference type="NCBIfam" id="TIGR02168">
    <property type="entry name" value="SMC_prok_B"/>
    <property type="match status" value="1"/>
</dbReference>
<dbReference type="PANTHER" id="PTHR43977">
    <property type="entry name" value="STRUCTURAL MAINTENANCE OF CHROMOSOMES PROTEIN 3"/>
    <property type="match status" value="1"/>
</dbReference>
<feature type="coiled-coil region" evidence="7">
    <location>
        <begin position="262"/>
        <end position="303"/>
    </location>
</feature>
<comment type="similarity">
    <text evidence="7">Belongs to the SMC family.</text>
</comment>
<dbReference type="InterPro" id="IPR024704">
    <property type="entry name" value="SMC"/>
</dbReference>
<keyword evidence="2 7" id="KW-0963">Cytoplasm</keyword>
<dbReference type="InterPro" id="IPR011890">
    <property type="entry name" value="SMC_prok"/>
</dbReference>
<evidence type="ECO:0000256" key="3">
    <source>
        <dbReference type="ARBA" id="ARBA00022741"/>
    </source>
</evidence>
<feature type="coiled-coil region" evidence="7">
    <location>
        <begin position="167"/>
        <end position="215"/>
    </location>
</feature>
<feature type="coiled-coil region" evidence="7">
    <location>
        <begin position="673"/>
        <end position="922"/>
    </location>
</feature>
<feature type="domain" description="SMC hinge" evidence="8">
    <location>
        <begin position="518"/>
        <end position="637"/>
    </location>
</feature>
<dbReference type="Gene3D" id="1.20.1060.20">
    <property type="match status" value="1"/>
</dbReference>
<feature type="binding site" evidence="7">
    <location>
        <begin position="32"/>
        <end position="39"/>
    </location>
    <ligand>
        <name>ATP</name>
        <dbReference type="ChEBI" id="CHEBI:30616"/>
    </ligand>
</feature>
<protein>
    <recommendedName>
        <fullName evidence="7">Chromosome partition protein Smc</fullName>
    </recommendedName>
</protein>
<dbReference type="InterPro" id="IPR027417">
    <property type="entry name" value="P-loop_NTPase"/>
</dbReference>
<dbReference type="GO" id="GO:0005694">
    <property type="term" value="C:chromosome"/>
    <property type="evidence" value="ECO:0007669"/>
    <property type="project" value="InterPro"/>
</dbReference>
<dbReference type="Gene3D" id="3.30.70.1620">
    <property type="match status" value="1"/>
</dbReference>
<reference evidence="9" key="1">
    <citation type="submission" date="2023-07" db="EMBL/GenBank/DDBJ databases">
        <title>Between Cages and Wild: Unraveling the Impact of Captivity on Animal Microbiomes and Antimicrobial Resistance.</title>
        <authorList>
            <person name="Schmartz G.P."/>
            <person name="Rehner J."/>
            <person name="Schuff M.J."/>
            <person name="Becker S.L."/>
            <person name="Kravczyk M."/>
            <person name="Gurevich A."/>
            <person name="Francke R."/>
            <person name="Mueller R."/>
            <person name="Keller V."/>
            <person name="Keller A."/>
        </authorList>
    </citation>
    <scope>NUCLEOTIDE SEQUENCE</scope>
    <source>
        <strain evidence="9">S39M_St_73</strain>
    </source>
</reference>
<dbReference type="Pfam" id="PF02463">
    <property type="entry name" value="SMC_N"/>
    <property type="match status" value="1"/>
</dbReference>
<dbReference type="GO" id="GO:0005524">
    <property type="term" value="F:ATP binding"/>
    <property type="evidence" value="ECO:0007669"/>
    <property type="project" value="UniProtKB-UniRule"/>
</dbReference>